<evidence type="ECO:0000313" key="2">
    <source>
        <dbReference type="EMBL" id="UYF44430.1"/>
    </source>
</evidence>
<dbReference type="AlphaFoldDB" id="A0AA46NCQ2"/>
<evidence type="ECO:0000256" key="1">
    <source>
        <dbReference type="SAM" id="Phobius"/>
    </source>
</evidence>
<name>A0AA46NCQ2_9BACT</name>
<dbReference type="Proteomes" id="UP001164100">
    <property type="component" value="Plasmid pCNAC48"/>
</dbReference>
<keyword evidence="1" id="KW-0812">Transmembrane</keyword>
<accession>A0AA46NCQ2</accession>
<dbReference type="EMBL" id="CP099557">
    <property type="protein sequence ID" value="UYF44430.1"/>
    <property type="molecule type" value="Genomic_DNA"/>
</dbReference>
<proteinExistence type="predicted"/>
<keyword evidence="2" id="KW-0614">Plasmid</keyword>
<keyword evidence="1" id="KW-0472">Membrane</keyword>
<geneLocation type="plasmid" evidence="2 3">
    <name>pCNAC48</name>
</geneLocation>
<reference evidence="2" key="1">
    <citation type="journal article" date="2022" name="Front. Microbiol.">
        <title>Species classification and novel plasmid identifications in Arcobacter cryaerophilus and Arcobacter cryaerophilus-like organisms.</title>
        <authorList>
            <person name="Zhou G."/>
            <person name="Wang M."/>
            <person name="Wang H."/>
            <person name="Chen X."/>
            <person name="Gu Y."/>
            <person name="Shao Z."/>
            <person name="Zhang J."/>
            <person name="Zhang M."/>
        </authorList>
    </citation>
    <scope>NUCLEOTIDE SEQUENCE</scope>
    <source>
        <strain evidence="2">ICDCAC48</strain>
    </source>
</reference>
<protein>
    <submittedName>
        <fullName evidence="2">Uncharacterized protein</fullName>
    </submittedName>
</protein>
<dbReference type="RefSeq" id="WP_228137996.1">
    <property type="nucleotide sequence ID" value="NZ_CP099557.1"/>
</dbReference>
<evidence type="ECO:0000313" key="3">
    <source>
        <dbReference type="Proteomes" id="UP001164100"/>
    </source>
</evidence>
<keyword evidence="1" id="KW-1133">Transmembrane helix</keyword>
<sequence>MIKKIFIFFIFNISLLAHDEFTLEIIDNKNNTITIIGDEEHKQGLAGALIKVESLISGEILFKDRLPKESKITIDIPKEPYQVVLDTPEEIVVKIGIAPIEGFTSEHKTKAEEVLLKLSKEKHGDEEWSGLTLAFFILCLILFLLTIYFSSKNTNKLIKEFKIKDEER</sequence>
<organism evidence="2 3">
    <name type="scientific">Aliarcobacter cryaerophilus</name>
    <dbReference type="NCBI Taxonomy" id="28198"/>
    <lineage>
        <taxon>Bacteria</taxon>
        <taxon>Pseudomonadati</taxon>
        <taxon>Campylobacterota</taxon>
        <taxon>Epsilonproteobacteria</taxon>
        <taxon>Campylobacterales</taxon>
        <taxon>Arcobacteraceae</taxon>
        <taxon>Aliarcobacter</taxon>
    </lineage>
</organism>
<gene>
    <name evidence="2" type="ORF">NGX11_10740</name>
</gene>
<feature type="transmembrane region" description="Helical" evidence="1">
    <location>
        <begin position="128"/>
        <end position="149"/>
    </location>
</feature>